<organism evidence="1 2">
    <name type="scientific">Dyella flagellata</name>
    <dbReference type="NCBI Taxonomy" id="1867833"/>
    <lineage>
        <taxon>Bacteria</taxon>
        <taxon>Pseudomonadati</taxon>
        <taxon>Pseudomonadota</taxon>
        <taxon>Gammaproteobacteria</taxon>
        <taxon>Lysobacterales</taxon>
        <taxon>Rhodanobacteraceae</taxon>
        <taxon>Dyella</taxon>
    </lineage>
</organism>
<proteinExistence type="predicted"/>
<comment type="caution">
    <text evidence="1">The sequence shown here is derived from an EMBL/GenBank/DDBJ whole genome shotgun (WGS) entry which is preliminary data.</text>
</comment>
<evidence type="ECO:0000313" key="1">
    <source>
        <dbReference type="EMBL" id="GLQ88233.1"/>
    </source>
</evidence>
<reference evidence="2" key="1">
    <citation type="journal article" date="2019" name="Int. J. Syst. Evol. Microbiol.">
        <title>The Global Catalogue of Microorganisms (GCM) 10K type strain sequencing project: providing services to taxonomists for standard genome sequencing and annotation.</title>
        <authorList>
            <consortium name="The Broad Institute Genomics Platform"/>
            <consortium name="The Broad Institute Genome Sequencing Center for Infectious Disease"/>
            <person name="Wu L."/>
            <person name="Ma J."/>
        </authorList>
    </citation>
    <scope>NUCLEOTIDE SEQUENCE [LARGE SCALE GENOMIC DNA]</scope>
    <source>
        <strain evidence="2">NBRC 111981</strain>
    </source>
</reference>
<accession>A0ABQ5X9G0</accession>
<keyword evidence="2" id="KW-1185">Reference proteome</keyword>
<gene>
    <name evidence="1" type="ORF">GCM10007898_18020</name>
</gene>
<name>A0ABQ5X9G0_9GAMM</name>
<dbReference type="Proteomes" id="UP001156627">
    <property type="component" value="Unassembled WGS sequence"/>
</dbReference>
<evidence type="ECO:0000313" key="2">
    <source>
        <dbReference type="Proteomes" id="UP001156627"/>
    </source>
</evidence>
<protein>
    <submittedName>
        <fullName evidence="1">Uncharacterized protein</fullName>
    </submittedName>
</protein>
<sequence>MHKMEMLVEDKWVAHSFKPIFHIPQNDDSSKRIVAGVPGGDPAVLGSLVECLEPPYYLLYVLHTPRGEAKPGRYQSPPLSLAQVQALLERFGAFFSADARYDLWAHSQSSNATVVWDRHNLLFGYGPLDVFSSKLLSLGFFRGTPEVPAPHSHHYRAEFDAMARDVMVAFDWSRSPLMPEDEQ</sequence>
<dbReference type="RefSeq" id="WP_284331678.1">
    <property type="nucleotide sequence ID" value="NZ_BSOA01000015.1"/>
</dbReference>
<dbReference type="EMBL" id="BSOA01000015">
    <property type="protein sequence ID" value="GLQ88233.1"/>
    <property type="molecule type" value="Genomic_DNA"/>
</dbReference>